<keyword evidence="11" id="KW-1185">Reference proteome</keyword>
<feature type="domain" description="PHD-type" evidence="9">
    <location>
        <begin position="315"/>
        <end position="360"/>
    </location>
</feature>
<dbReference type="Gene3D" id="3.30.40.10">
    <property type="entry name" value="Zinc/RING finger domain, C3HC4 (zinc finger)"/>
    <property type="match status" value="1"/>
</dbReference>
<evidence type="ECO:0000256" key="2">
    <source>
        <dbReference type="ARBA" id="ARBA00022723"/>
    </source>
</evidence>
<keyword evidence="5" id="KW-0862">Zinc</keyword>
<proteinExistence type="predicted"/>
<evidence type="ECO:0000256" key="4">
    <source>
        <dbReference type="ARBA" id="ARBA00022771"/>
    </source>
</evidence>
<dbReference type="AlphaFoldDB" id="A0ABD6ES90"/>
<evidence type="ECO:0000313" key="11">
    <source>
        <dbReference type="Proteomes" id="UP001608902"/>
    </source>
</evidence>
<comment type="subcellular location">
    <subcellularLocation>
        <location evidence="1">Nucleus</location>
    </subcellularLocation>
</comment>
<organism evidence="10 11">
    <name type="scientific">Gnathostoma spinigerum</name>
    <dbReference type="NCBI Taxonomy" id="75299"/>
    <lineage>
        <taxon>Eukaryota</taxon>
        <taxon>Metazoa</taxon>
        <taxon>Ecdysozoa</taxon>
        <taxon>Nematoda</taxon>
        <taxon>Chromadorea</taxon>
        <taxon>Rhabditida</taxon>
        <taxon>Spirurina</taxon>
        <taxon>Gnathostomatomorpha</taxon>
        <taxon>Gnathostomatoidea</taxon>
        <taxon>Gnathostomatidae</taxon>
        <taxon>Gnathostoma</taxon>
    </lineage>
</organism>
<evidence type="ECO:0000256" key="3">
    <source>
        <dbReference type="ARBA" id="ARBA00022737"/>
    </source>
</evidence>
<evidence type="ECO:0000256" key="6">
    <source>
        <dbReference type="ARBA" id="ARBA00023015"/>
    </source>
</evidence>
<evidence type="ECO:0000256" key="1">
    <source>
        <dbReference type="ARBA" id="ARBA00004123"/>
    </source>
</evidence>
<comment type="caution">
    <text evidence="10">The sequence shown here is derived from an EMBL/GenBank/DDBJ whole genome shotgun (WGS) entry which is preliminary data.</text>
</comment>
<keyword evidence="7" id="KW-0804">Transcription</keyword>
<keyword evidence="8" id="KW-0539">Nucleus</keyword>
<dbReference type="GO" id="GO:0005634">
    <property type="term" value="C:nucleus"/>
    <property type="evidence" value="ECO:0007669"/>
    <property type="project" value="UniProtKB-SubCell"/>
</dbReference>
<dbReference type="EMBL" id="JBGFUD010009855">
    <property type="protein sequence ID" value="MFH4982683.1"/>
    <property type="molecule type" value="Genomic_DNA"/>
</dbReference>
<gene>
    <name evidence="10" type="ORF">AB6A40_009392</name>
</gene>
<dbReference type="Proteomes" id="UP001608902">
    <property type="component" value="Unassembled WGS sequence"/>
</dbReference>
<keyword evidence="2" id="KW-0479">Metal-binding</keyword>
<dbReference type="PANTHER" id="PTHR45888">
    <property type="entry name" value="HL01030P-RELATED"/>
    <property type="match status" value="1"/>
</dbReference>
<evidence type="ECO:0000256" key="8">
    <source>
        <dbReference type="ARBA" id="ARBA00023242"/>
    </source>
</evidence>
<name>A0ABD6ES90_9BILA</name>
<protein>
    <recommendedName>
        <fullName evidence="9">PHD-type domain-containing protein</fullName>
    </recommendedName>
</protein>
<evidence type="ECO:0000256" key="5">
    <source>
        <dbReference type="ARBA" id="ARBA00022833"/>
    </source>
</evidence>
<dbReference type="PROSITE" id="PS51805">
    <property type="entry name" value="EPHD"/>
    <property type="match status" value="1"/>
</dbReference>
<keyword evidence="3" id="KW-0677">Repeat</keyword>
<evidence type="ECO:0000256" key="7">
    <source>
        <dbReference type="ARBA" id="ARBA00023163"/>
    </source>
</evidence>
<reference evidence="10 11" key="1">
    <citation type="submission" date="2024-08" db="EMBL/GenBank/DDBJ databases">
        <title>Gnathostoma spinigerum genome.</title>
        <authorList>
            <person name="Gonzalez-Bertolin B."/>
            <person name="Monzon S."/>
            <person name="Zaballos A."/>
            <person name="Jimenez P."/>
            <person name="Dekumyoy P."/>
            <person name="Varona S."/>
            <person name="Cuesta I."/>
            <person name="Sumanam S."/>
            <person name="Adisakwattana P."/>
            <person name="Gasser R.B."/>
            <person name="Hernandez-Gonzalez A."/>
            <person name="Young N.D."/>
            <person name="Perteguer M.J."/>
        </authorList>
    </citation>
    <scope>NUCLEOTIDE SEQUENCE [LARGE SCALE GENOMIC DNA]</scope>
    <source>
        <strain evidence="10">AL3</strain>
        <tissue evidence="10">Liver</tissue>
    </source>
</reference>
<accession>A0ABD6ES90</accession>
<dbReference type="InterPro" id="IPR034732">
    <property type="entry name" value="EPHD"/>
</dbReference>
<sequence length="360" mass="40603">MDGSNGKWKALSIDRGVFSPTICLASRIPDVIAPQTPHRSAFFKFQKPLLPKRHKVSLIMDDLSDDYDPVNSFEQLMELLRVKPKPEYEIDTPPSSPDSVFQEVLDFKIKNAPKMEEVPRTCWHCEALVQEAAVSQSMSRLGLTPKSDGDGDVSFCSMRCYFTFIANAQIALSTDDLMEAEQYADDATLAKLRQISADNFARSLHLGKVKSEICNVTQSKNEQGHFSGDLSLLAMNDNESRGSEKVIHMKELSILTDMTPEKSAEKKWKGHLWRQYDSSLVESFQRIVDQVRQRYMAIQLQSSERTKAVARSDDLRICAFCARKGDGDVEVCGRLLNADANVWVHVNCAMWSQEVKLLTV</sequence>
<evidence type="ECO:0000313" key="10">
    <source>
        <dbReference type="EMBL" id="MFH4982683.1"/>
    </source>
</evidence>
<dbReference type="InterPro" id="IPR013083">
    <property type="entry name" value="Znf_RING/FYVE/PHD"/>
</dbReference>
<evidence type="ECO:0000259" key="9">
    <source>
        <dbReference type="PROSITE" id="PS51805"/>
    </source>
</evidence>
<dbReference type="GO" id="GO:0008270">
    <property type="term" value="F:zinc ion binding"/>
    <property type="evidence" value="ECO:0007669"/>
    <property type="project" value="UniProtKB-KW"/>
</dbReference>
<dbReference type="PANTHER" id="PTHR45888:SF6">
    <property type="entry name" value="HL01030P-RELATED"/>
    <property type="match status" value="1"/>
</dbReference>
<keyword evidence="4" id="KW-0863">Zinc-finger</keyword>
<keyword evidence="6" id="KW-0805">Transcription regulation</keyword>